<dbReference type="Proteomes" id="UP000789396">
    <property type="component" value="Unassembled WGS sequence"/>
</dbReference>
<gene>
    <name evidence="1" type="ORF">RFULGI_LOCUS19272</name>
</gene>
<feature type="non-terminal residue" evidence="1">
    <location>
        <position position="1"/>
    </location>
</feature>
<protein>
    <submittedName>
        <fullName evidence="1">4933_t:CDS:1</fullName>
    </submittedName>
</protein>
<comment type="caution">
    <text evidence="1">The sequence shown here is derived from an EMBL/GenBank/DDBJ whole genome shotgun (WGS) entry which is preliminary data.</text>
</comment>
<evidence type="ECO:0000313" key="2">
    <source>
        <dbReference type="Proteomes" id="UP000789396"/>
    </source>
</evidence>
<accession>A0A9N9K9Z8</accession>
<organism evidence="1 2">
    <name type="scientific">Racocetra fulgida</name>
    <dbReference type="NCBI Taxonomy" id="60492"/>
    <lineage>
        <taxon>Eukaryota</taxon>
        <taxon>Fungi</taxon>
        <taxon>Fungi incertae sedis</taxon>
        <taxon>Mucoromycota</taxon>
        <taxon>Glomeromycotina</taxon>
        <taxon>Glomeromycetes</taxon>
        <taxon>Diversisporales</taxon>
        <taxon>Gigasporaceae</taxon>
        <taxon>Racocetra</taxon>
    </lineage>
</organism>
<sequence>DVDNVDVDADEADADKTDVDEAIIAKANTNIIEDEATVNNIDMNNEADVDEV</sequence>
<dbReference type="EMBL" id="CAJVPZ010093059">
    <property type="protein sequence ID" value="CAG8816589.1"/>
    <property type="molecule type" value="Genomic_DNA"/>
</dbReference>
<proteinExistence type="predicted"/>
<keyword evidence="2" id="KW-1185">Reference proteome</keyword>
<dbReference type="AlphaFoldDB" id="A0A9N9K9Z8"/>
<evidence type="ECO:0000313" key="1">
    <source>
        <dbReference type="EMBL" id="CAG8816589.1"/>
    </source>
</evidence>
<name>A0A9N9K9Z8_9GLOM</name>
<reference evidence="1" key="1">
    <citation type="submission" date="2021-06" db="EMBL/GenBank/DDBJ databases">
        <authorList>
            <person name="Kallberg Y."/>
            <person name="Tangrot J."/>
            <person name="Rosling A."/>
        </authorList>
    </citation>
    <scope>NUCLEOTIDE SEQUENCE</scope>
    <source>
        <strain evidence="1">IN212</strain>
    </source>
</reference>
<feature type="non-terminal residue" evidence="1">
    <location>
        <position position="52"/>
    </location>
</feature>